<comment type="caution">
    <text evidence="2">The sequence shown here is derived from an EMBL/GenBank/DDBJ whole genome shotgun (WGS) entry which is preliminary data.</text>
</comment>
<dbReference type="Proteomes" id="UP000239494">
    <property type="component" value="Unassembled WGS sequence"/>
</dbReference>
<dbReference type="RefSeq" id="WP_106193712.1">
    <property type="nucleotide sequence ID" value="NZ_PVTF01000014.1"/>
</dbReference>
<dbReference type="InterPro" id="IPR016117">
    <property type="entry name" value="ArgJ-like_dom_sf"/>
</dbReference>
<dbReference type="Gene3D" id="3.60.70.12">
    <property type="entry name" value="L-amino peptidase D-ALA esterase/amidase"/>
    <property type="match status" value="2"/>
</dbReference>
<evidence type="ECO:0000313" key="3">
    <source>
        <dbReference type="Proteomes" id="UP000239494"/>
    </source>
</evidence>
<dbReference type="OrthoDB" id="9808347at2"/>
<evidence type="ECO:0000256" key="1">
    <source>
        <dbReference type="ARBA" id="ARBA00007068"/>
    </source>
</evidence>
<keyword evidence="3" id="KW-1185">Reference proteome</keyword>
<dbReference type="SUPFAM" id="SSF56266">
    <property type="entry name" value="DmpA/ArgJ-like"/>
    <property type="match status" value="1"/>
</dbReference>
<evidence type="ECO:0000313" key="2">
    <source>
        <dbReference type="EMBL" id="PRY35236.1"/>
    </source>
</evidence>
<protein>
    <submittedName>
        <fullName evidence="2">Peptidase S58-like protein</fullName>
    </submittedName>
</protein>
<dbReference type="GO" id="GO:0004177">
    <property type="term" value="F:aminopeptidase activity"/>
    <property type="evidence" value="ECO:0007669"/>
    <property type="project" value="TreeGrafter"/>
</dbReference>
<name>A0A2T0SPB3_9PSEU</name>
<gene>
    <name evidence="2" type="ORF">CLV43_114154</name>
</gene>
<dbReference type="AlphaFoldDB" id="A0A2T0SPB3"/>
<dbReference type="EMBL" id="PVTF01000014">
    <property type="protein sequence ID" value="PRY35236.1"/>
    <property type="molecule type" value="Genomic_DNA"/>
</dbReference>
<reference evidence="2 3" key="1">
    <citation type="submission" date="2018-03" db="EMBL/GenBank/DDBJ databases">
        <title>Genomic Encyclopedia of Archaeal and Bacterial Type Strains, Phase II (KMG-II): from individual species to whole genera.</title>
        <authorList>
            <person name="Goeker M."/>
        </authorList>
    </citation>
    <scope>NUCLEOTIDE SEQUENCE [LARGE SCALE GENOMIC DNA]</scope>
    <source>
        <strain evidence="2 3">DSM 44720</strain>
    </source>
</reference>
<accession>A0A2T0SPB3</accession>
<dbReference type="Pfam" id="PF03576">
    <property type="entry name" value="Peptidase_S58"/>
    <property type="match status" value="1"/>
</dbReference>
<dbReference type="PANTHER" id="PTHR36512">
    <property type="entry name" value="D-AMINOPEPTIDASE"/>
    <property type="match status" value="1"/>
</dbReference>
<comment type="similarity">
    <text evidence="1">Belongs to the peptidase S58 family.</text>
</comment>
<dbReference type="InterPro" id="IPR005321">
    <property type="entry name" value="Peptidase_S58_DmpA"/>
</dbReference>
<organism evidence="2 3">
    <name type="scientific">Umezawaea tangerina</name>
    <dbReference type="NCBI Taxonomy" id="84725"/>
    <lineage>
        <taxon>Bacteria</taxon>
        <taxon>Bacillati</taxon>
        <taxon>Actinomycetota</taxon>
        <taxon>Actinomycetes</taxon>
        <taxon>Pseudonocardiales</taxon>
        <taxon>Pseudonocardiaceae</taxon>
        <taxon>Umezawaea</taxon>
    </lineage>
</organism>
<dbReference type="PANTHER" id="PTHR36512:SF3">
    <property type="entry name" value="BLR5678 PROTEIN"/>
    <property type="match status" value="1"/>
</dbReference>
<proteinExistence type="inferred from homology"/>
<sequence>MIPGVVVGRDGGVTVVLVPEGAVAGVDTRGAPTGTRELDLLDPPNLVREVHAVCVVSGGPLGLAGADGVVRWLAERHRGLPVGTEPHEVVPLVPAAAVADGPPSTSAEGYAACSAPVDLGASTAVGEHTVAGFALAGVAVVVTDAVLTKAECRRLAMSGHDALVRAGHRGPATVFALATGRRELASPLDLDGLCTAVSDVLEPV</sequence>